<dbReference type="EMBL" id="JBFRYB010000001">
    <property type="protein sequence ID" value="MEX1665285.1"/>
    <property type="molecule type" value="Genomic_DNA"/>
</dbReference>
<comment type="caution">
    <text evidence="2">The sequence shown here is derived from an EMBL/GenBank/DDBJ whole genome shotgun (WGS) entry which is preliminary data.</text>
</comment>
<evidence type="ECO:0000313" key="2">
    <source>
        <dbReference type="EMBL" id="MEX1665285.1"/>
    </source>
</evidence>
<accession>A0ABV3TVJ9</accession>
<keyword evidence="3" id="KW-1185">Reference proteome</keyword>
<keyword evidence="1" id="KW-1133">Transmembrane helix</keyword>
<evidence type="ECO:0000313" key="3">
    <source>
        <dbReference type="Proteomes" id="UP001557484"/>
    </source>
</evidence>
<keyword evidence="1" id="KW-0812">Transmembrane</keyword>
<evidence type="ECO:0000256" key="1">
    <source>
        <dbReference type="SAM" id="Phobius"/>
    </source>
</evidence>
<feature type="transmembrane region" description="Helical" evidence="1">
    <location>
        <begin position="76"/>
        <end position="95"/>
    </location>
</feature>
<reference evidence="2 3" key="1">
    <citation type="journal article" date="2011" name="Int. J. Syst. Evol. Microbiol.">
        <title>Zhongshania antarctica gen. nov., sp. nov. and Zhongshania guokunii sp. nov., gammaproteobacteria respectively isolated from coastal attached (fast) ice and surface seawater of the Antarctic.</title>
        <authorList>
            <person name="Li H.J."/>
            <person name="Zhang X.Y."/>
            <person name="Chen C.X."/>
            <person name="Zhang Y.J."/>
            <person name="Gao Z.M."/>
            <person name="Yu Y."/>
            <person name="Chen X.L."/>
            <person name="Chen B."/>
            <person name="Zhang Y.Z."/>
        </authorList>
    </citation>
    <scope>NUCLEOTIDE SEQUENCE [LARGE SCALE GENOMIC DNA]</scope>
    <source>
        <strain evidence="2 3">R06B22</strain>
    </source>
</reference>
<gene>
    <name evidence="2" type="ORF">AB4875_07275</name>
</gene>
<dbReference type="Proteomes" id="UP001557484">
    <property type="component" value="Unassembled WGS sequence"/>
</dbReference>
<keyword evidence="1" id="KW-0472">Membrane</keyword>
<protein>
    <submittedName>
        <fullName evidence="2">Uncharacterized protein</fullName>
    </submittedName>
</protein>
<sequence length="126" mass="13389">MSESQARLLFQISAIFNGIACLILFAPFGIAGQLGVRPIPAGGPFELIAVSAIALFGLAYFWVSKNPYGNLQLVKLGLIGKIAVVAIVYYSAFVGTASLEFAALASGDIVFSGLFIWFLVDAKKRV</sequence>
<feature type="transmembrane region" description="Helical" evidence="1">
    <location>
        <begin position="12"/>
        <end position="35"/>
    </location>
</feature>
<organism evidence="2 3">
    <name type="scientific">Zhongshania arctica</name>
    <dbReference type="NCBI Taxonomy" id="3238302"/>
    <lineage>
        <taxon>Bacteria</taxon>
        <taxon>Pseudomonadati</taxon>
        <taxon>Pseudomonadota</taxon>
        <taxon>Gammaproteobacteria</taxon>
        <taxon>Cellvibrionales</taxon>
        <taxon>Spongiibacteraceae</taxon>
        <taxon>Zhongshania</taxon>
    </lineage>
</organism>
<name>A0ABV3TVJ9_9GAMM</name>
<dbReference type="RefSeq" id="WP_368375391.1">
    <property type="nucleotide sequence ID" value="NZ_JBFRYB010000001.1"/>
</dbReference>
<feature type="transmembrane region" description="Helical" evidence="1">
    <location>
        <begin position="47"/>
        <end position="64"/>
    </location>
</feature>
<feature type="transmembrane region" description="Helical" evidence="1">
    <location>
        <begin position="101"/>
        <end position="120"/>
    </location>
</feature>
<proteinExistence type="predicted"/>